<feature type="region of interest" description="Disordered" evidence="1">
    <location>
        <begin position="234"/>
        <end position="322"/>
    </location>
</feature>
<evidence type="ECO:0000313" key="2">
    <source>
        <dbReference type="EMBL" id="KAK8064968.1"/>
    </source>
</evidence>
<feature type="compositionally biased region" description="Polar residues" evidence="1">
    <location>
        <begin position="302"/>
        <end position="322"/>
    </location>
</feature>
<accession>A0ABR1V4P4</accession>
<feature type="compositionally biased region" description="Basic and acidic residues" evidence="1">
    <location>
        <begin position="192"/>
        <end position="205"/>
    </location>
</feature>
<feature type="compositionally biased region" description="Polar residues" evidence="1">
    <location>
        <begin position="1"/>
        <end position="10"/>
    </location>
</feature>
<feature type="region of interest" description="Disordered" evidence="1">
    <location>
        <begin position="114"/>
        <end position="175"/>
    </location>
</feature>
<feature type="compositionally biased region" description="Basic and acidic residues" evidence="1">
    <location>
        <begin position="148"/>
        <end position="166"/>
    </location>
</feature>
<organism evidence="2 3">
    <name type="scientific">Apiospora hydei</name>
    <dbReference type="NCBI Taxonomy" id="1337664"/>
    <lineage>
        <taxon>Eukaryota</taxon>
        <taxon>Fungi</taxon>
        <taxon>Dikarya</taxon>
        <taxon>Ascomycota</taxon>
        <taxon>Pezizomycotina</taxon>
        <taxon>Sordariomycetes</taxon>
        <taxon>Xylariomycetidae</taxon>
        <taxon>Amphisphaeriales</taxon>
        <taxon>Apiosporaceae</taxon>
        <taxon>Apiospora</taxon>
    </lineage>
</organism>
<keyword evidence="3" id="KW-1185">Reference proteome</keyword>
<evidence type="ECO:0000313" key="3">
    <source>
        <dbReference type="Proteomes" id="UP001433268"/>
    </source>
</evidence>
<dbReference type="GeneID" id="92049090"/>
<protein>
    <submittedName>
        <fullName evidence="2">Uncharacterized protein</fullName>
    </submittedName>
</protein>
<feature type="compositionally biased region" description="Acidic residues" evidence="1">
    <location>
        <begin position="30"/>
        <end position="64"/>
    </location>
</feature>
<name>A0ABR1V4P4_9PEZI</name>
<reference evidence="2 3" key="1">
    <citation type="submission" date="2023-01" db="EMBL/GenBank/DDBJ databases">
        <title>Analysis of 21 Apiospora genomes using comparative genomics revels a genus with tremendous synthesis potential of carbohydrate active enzymes and secondary metabolites.</title>
        <authorList>
            <person name="Sorensen T."/>
        </authorList>
    </citation>
    <scope>NUCLEOTIDE SEQUENCE [LARGE SCALE GENOMIC DNA]</scope>
    <source>
        <strain evidence="2 3">CBS 114990</strain>
    </source>
</reference>
<feature type="compositionally biased region" description="Basic and acidic residues" evidence="1">
    <location>
        <begin position="119"/>
        <end position="138"/>
    </location>
</feature>
<feature type="compositionally biased region" description="Basic and acidic residues" evidence="1">
    <location>
        <begin position="267"/>
        <end position="289"/>
    </location>
</feature>
<dbReference type="EMBL" id="JAQQWN010000009">
    <property type="protein sequence ID" value="KAK8064968.1"/>
    <property type="molecule type" value="Genomic_DNA"/>
</dbReference>
<feature type="compositionally biased region" description="Low complexity" evidence="1">
    <location>
        <begin position="75"/>
        <end position="88"/>
    </location>
</feature>
<dbReference type="RefSeq" id="XP_066661722.1">
    <property type="nucleotide sequence ID" value="XM_066816030.1"/>
</dbReference>
<feature type="region of interest" description="Disordered" evidence="1">
    <location>
        <begin position="192"/>
        <end position="218"/>
    </location>
</feature>
<feature type="region of interest" description="Disordered" evidence="1">
    <location>
        <begin position="1"/>
        <end position="88"/>
    </location>
</feature>
<proteinExistence type="predicted"/>
<gene>
    <name evidence="2" type="ORF">PG997_011715</name>
</gene>
<dbReference type="Proteomes" id="UP001433268">
    <property type="component" value="Unassembled WGS sequence"/>
</dbReference>
<comment type="caution">
    <text evidence="2">The sequence shown here is derived from an EMBL/GenBank/DDBJ whole genome shotgun (WGS) entry which is preliminary data.</text>
</comment>
<sequence length="322" mass="34052">MDHQPQQAFRKSSPPEDDEIFRSSIGGATGDEDSHDEDEGLPSDAVTDDDSDSDNDGFDPDEMNEAVRKSKSVTAGNKAGESSGSGSASISMARFSANALFNKLNLFGSKGKNVGAEEAAEKQTDDASKTADAAEKQAADASKQTADGNKKQADDAGKKKTADAGKKQAAPSAAAELAAANFGKIMEEYRAKRQAEAKKNADEAAKNAVPQGRQPRAGYKDAMIQVGPAFATLKGSLQGKSPNAKEHSKGSVRFESPVPRAQPEPKPNAEEMPDQKALDQHDENIRHLIDGCPKARKGPARVSTQLPETPSPQRDTSQGHLP</sequence>
<evidence type="ECO:0000256" key="1">
    <source>
        <dbReference type="SAM" id="MobiDB-lite"/>
    </source>
</evidence>